<protein>
    <submittedName>
        <fullName evidence="8">Uncharacterized protein</fullName>
    </submittedName>
</protein>
<evidence type="ECO:0000313" key="5">
    <source>
        <dbReference type="EMBL" id="COV49473.1"/>
    </source>
</evidence>
<dbReference type="Proteomes" id="UP000048289">
    <property type="component" value="Unassembled WGS sequence"/>
</dbReference>
<evidence type="ECO:0000313" key="10">
    <source>
        <dbReference type="Proteomes" id="UP000044938"/>
    </source>
</evidence>
<dbReference type="Proteomes" id="UP000045842">
    <property type="component" value="Unassembled WGS sequence"/>
</dbReference>
<dbReference type="EMBL" id="CSAE01000367">
    <property type="protein sequence ID" value="COW18024.1"/>
    <property type="molecule type" value="Genomic_DNA"/>
</dbReference>
<evidence type="ECO:0000313" key="4">
    <source>
        <dbReference type="EMBL" id="CFR66063.1"/>
    </source>
</evidence>
<dbReference type="Proteomes" id="UP000048600">
    <property type="component" value="Unassembled WGS sequence"/>
</dbReference>
<evidence type="ECO:0000313" key="9">
    <source>
        <dbReference type="Proteomes" id="UP000038802"/>
    </source>
</evidence>
<dbReference type="Proteomes" id="UP000038802">
    <property type="component" value="Unassembled WGS sequence"/>
</dbReference>
<dbReference type="EMBL" id="CGCX01000058">
    <property type="protein sequence ID" value="CFR66063.1"/>
    <property type="molecule type" value="Genomic_DNA"/>
</dbReference>
<accession>A0A0T7LJB4</accession>
<feature type="region of interest" description="Disordered" evidence="1">
    <location>
        <begin position="124"/>
        <end position="143"/>
    </location>
</feature>
<dbReference type="Proteomes" id="UP000044938">
    <property type="component" value="Unassembled WGS sequence"/>
</dbReference>
<evidence type="ECO:0000313" key="13">
    <source>
        <dbReference type="Proteomes" id="UP000046947"/>
    </source>
</evidence>
<name>A0A0T7LJB4_MYCTX</name>
<evidence type="ECO:0000313" key="8">
    <source>
        <dbReference type="EMBL" id="COW18024.1"/>
    </source>
</evidence>
<dbReference type="Proteomes" id="UP000046947">
    <property type="component" value="Unassembled WGS sequence"/>
</dbReference>
<dbReference type="AlphaFoldDB" id="A0A0T7LJB4"/>
<evidence type="ECO:0000256" key="1">
    <source>
        <dbReference type="SAM" id="MobiDB-lite"/>
    </source>
</evidence>
<evidence type="ECO:0000313" key="12">
    <source>
        <dbReference type="Proteomes" id="UP000046680"/>
    </source>
</evidence>
<reference evidence="8" key="2">
    <citation type="submission" date="2015-03" db="EMBL/GenBank/DDBJ databases">
        <authorList>
            <person name="Murphy D."/>
        </authorList>
    </citation>
    <scope>NUCLEOTIDE SEQUENCE [LARGE SCALE GENOMIC DNA]</scope>
    <source>
        <strain evidence="8">K00500041</strain>
    </source>
</reference>
<dbReference type="EMBL" id="CFOE01000517">
    <property type="protein sequence ID" value="CFE42490.1"/>
    <property type="molecule type" value="Genomic_DNA"/>
</dbReference>
<evidence type="ECO:0000313" key="2">
    <source>
        <dbReference type="EMBL" id="CFE42490.1"/>
    </source>
</evidence>
<sequence>MPEHIGHIEQQRLHQLQVIGGADDELAAAPPVLLSAVPPQQGLKGVHAQVMLYQVGNSTAVVPAYVRQQVGRPGGGDQNHGPGRQRSVVGRDRVVYDTLGYQRNQNGDDGAGQRRPESQQQIAPMPHDIAGQPPPAIRAHSPYPFSFSAPITRWLN</sequence>
<evidence type="ECO:0000313" key="3">
    <source>
        <dbReference type="EMBL" id="CFE61897.1"/>
    </source>
</evidence>
<reference evidence="9 10" key="1">
    <citation type="submission" date="2015-03" db="EMBL/GenBank/DDBJ databases">
        <authorList>
            <consortium name="Pathogen Informatics"/>
        </authorList>
    </citation>
    <scope>NUCLEOTIDE SEQUENCE [LARGE SCALE GENOMIC DNA]</scope>
    <source>
        <strain evidence="4 12">C09601061</strain>
        <strain evidence="7 11">G09801536</strain>
        <strain evidence="2 14">G09901357</strain>
        <strain evidence="3 13">H09601792</strain>
        <strain evidence="9">K00500041</strain>
        <strain evidence="5 10">M09401471</strain>
        <strain evidence="6 15">P00601463</strain>
    </source>
</reference>
<evidence type="ECO:0000313" key="11">
    <source>
        <dbReference type="Proteomes" id="UP000045842"/>
    </source>
</evidence>
<dbReference type="EMBL" id="CFOH01000583">
    <property type="protein sequence ID" value="CFE61897.1"/>
    <property type="molecule type" value="Genomic_DNA"/>
</dbReference>
<dbReference type="EMBL" id="CSAJ01000023">
    <property type="protein sequence ID" value="COV49473.1"/>
    <property type="molecule type" value="Genomic_DNA"/>
</dbReference>
<evidence type="ECO:0000313" key="15">
    <source>
        <dbReference type="Proteomes" id="UP000048600"/>
    </source>
</evidence>
<proteinExistence type="predicted"/>
<evidence type="ECO:0000313" key="14">
    <source>
        <dbReference type="Proteomes" id="UP000048289"/>
    </source>
</evidence>
<evidence type="ECO:0000313" key="6">
    <source>
        <dbReference type="EMBL" id="COV77776.1"/>
    </source>
</evidence>
<dbReference type="EMBL" id="CHKL01000041">
    <property type="protein sequence ID" value="COV77776.1"/>
    <property type="molecule type" value="Genomic_DNA"/>
</dbReference>
<dbReference type="Proteomes" id="UP000046680">
    <property type="component" value="Unassembled WGS sequence"/>
</dbReference>
<feature type="region of interest" description="Disordered" evidence="1">
    <location>
        <begin position="69"/>
        <end position="90"/>
    </location>
</feature>
<dbReference type="EMBL" id="CSAD01000534">
    <property type="protein sequence ID" value="COW12167.1"/>
    <property type="molecule type" value="Genomic_DNA"/>
</dbReference>
<organism evidence="8 9">
    <name type="scientific">Mycobacterium tuberculosis</name>
    <dbReference type="NCBI Taxonomy" id="1773"/>
    <lineage>
        <taxon>Bacteria</taxon>
        <taxon>Bacillati</taxon>
        <taxon>Actinomycetota</taxon>
        <taxon>Actinomycetes</taxon>
        <taxon>Mycobacteriales</taxon>
        <taxon>Mycobacteriaceae</taxon>
        <taxon>Mycobacterium</taxon>
        <taxon>Mycobacterium tuberculosis complex</taxon>
    </lineage>
</organism>
<gene>
    <name evidence="4" type="ORF">ERS007657_00293</name>
    <name evidence="7" type="ORF">ERS007679_03175</name>
    <name evidence="2" type="ORF">ERS007681_03187</name>
    <name evidence="3" type="ORF">ERS007688_02998</name>
    <name evidence="8" type="ORF">ERS007703_02977</name>
    <name evidence="5" type="ORF">ERS007720_00343</name>
    <name evidence="6" type="ORF">ERS007741_00635</name>
</gene>
<feature type="region of interest" description="Disordered" evidence="1">
    <location>
        <begin position="100"/>
        <end position="119"/>
    </location>
</feature>
<evidence type="ECO:0000313" key="7">
    <source>
        <dbReference type="EMBL" id="COW12167.1"/>
    </source>
</evidence>